<keyword evidence="1" id="KW-0285">Flavoprotein</keyword>
<dbReference type="AlphaFoldDB" id="A0A369BBJ3"/>
<dbReference type="PRINTS" id="PR00368">
    <property type="entry name" value="FADPNR"/>
</dbReference>
<dbReference type="Pfam" id="PF07992">
    <property type="entry name" value="Pyr_redox_2"/>
    <property type="match status" value="1"/>
</dbReference>
<dbReference type="RefSeq" id="WP_114296634.1">
    <property type="nucleotide sequence ID" value="NZ_QPJT01000004.1"/>
</dbReference>
<evidence type="ECO:0000256" key="1">
    <source>
        <dbReference type="ARBA" id="ARBA00022630"/>
    </source>
</evidence>
<dbReference type="Proteomes" id="UP000253034">
    <property type="component" value="Unassembled WGS sequence"/>
</dbReference>
<dbReference type="OrthoDB" id="9806179at2"/>
<dbReference type="PANTHER" id="PTHR48105">
    <property type="entry name" value="THIOREDOXIN REDUCTASE 1-RELATED-RELATED"/>
    <property type="match status" value="1"/>
</dbReference>
<dbReference type="InterPro" id="IPR036188">
    <property type="entry name" value="FAD/NAD-bd_sf"/>
</dbReference>
<protein>
    <submittedName>
        <fullName evidence="4">Thioredoxin reductase (NADPH)</fullName>
    </submittedName>
</protein>
<evidence type="ECO:0000259" key="3">
    <source>
        <dbReference type="Pfam" id="PF07992"/>
    </source>
</evidence>
<keyword evidence="5" id="KW-1185">Reference proteome</keyword>
<dbReference type="EMBL" id="QPJT01000004">
    <property type="protein sequence ID" value="RCX18781.1"/>
    <property type="molecule type" value="Genomic_DNA"/>
</dbReference>
<dbReference type="PRINTS" id="PR00469">
    <property type="entry name" value="PNDRDTASEII"/>
</dbReference>
<keyword evidence="2" id="KW-0560">Oxidoreductase</keyword>
<dbReference type="InterPro" id="IPR023753">
    <property type="entry name" value="FAD/NAD-binding_dom"/>
</dbReference>
<sequence length="297" mass="32708">MYDVIIIGRGPAGISAALYTARANLKTLVIGQRESALKRASKIENYYGFSQPISGEYLLSEGEKQVLRLGIEMVSGEVVSIEKQSYYEVTASQNVYTGKTVLMATGQAYSKIKLQNLERFEGNGVSYCSTCDGFFYRGLTVGVLGYKDYAVHEAMELEAFTKNITIYTNGMELQLTDKFAEEAYRFKINTRPILKLEGSEALQSIHFKDGTSEELDGLFVAYETASTSDFARKLGIMTRDNSIIVDENQTTNLEGLFAAGDCTGGFKQISTAVGQGAMAGKKIIEYVRGLKKSDKED</sequence>
<dbReference type="GO" id="GO:0016491">
    <property type="term" value="F:oxidoreductase activity"/>
    <property type="evidence" value="ECO:0007669"/>
    <property type="project" value="UniProtKB-KW"/>
</dbReference>
<dbReference type="SUPFAM" id="SSF51905">
    <property type="entry name" value="FAD/NAD(P)-binding domain"/>
    <property type="match status" value="2"/>
</dbReference>
<accession>A0A369BBJ3</accession>
<proteinExistence type="predicted"/>
<gene>
    <name evidence="4" type="ORF">DFR58_10450</name>
</gene>
<evidence type="ECO:0000313" key="5">
    <source>
        <dbReference type="Proteomes" id="UP000253034"/>
    </source>
</evidence>
<comment type="caution">
    <text evidence="4">The sequence shown here is derived from an EMBL/GenBank/DDBJ whole genome shotgun (WGS) entry which is preliminary data.</text>
</comment>
<reference evidence="4 5" key="1">
    <citation type="submission" date="2018-07" db="EMBL/GenBank/DDBJ databases">
        <title>Genomic Encyclopedia of Type Strains, Phase IV (KMG-IV): sequencing the most valuable type-strain genomes for metagenomic binning, comparative biology and taxonomic classification.</title>
        <authorList>
            <person name="Goeker M."/>
        </authorList>
    </citation>
    <scope>NUCLEOTIDE SEQUENCE [LARGE SCALE GENOMIC DNA]</scope>
    <source>
        <strain evidence="4 5">DSM 27016</strain>
    </source>
</reference>
<evidence type="ECO:0000256" key="2">
    <source>
        <dbReference type="ARBA" id="ARBA00023002"/>
    </source>
</evidence>
<dbReference type="InterPro" id="IPR050097">
    <property type="entry name" value="Ferredoxin-NADP_redctase_2"/>
</dbReference>
<feature type="domain" description="FAD/NAD(P)-binding" evidence="3">
    <location>
        <begin position="2"/>
        <end position="276"/>
    </location>
</feature>
<evidence type="ECO:0000313" key="4">
    <source>
        <dbReference type="EMBL" id="RCX18781.1"/>
    </source>
</evidence>
<name>A0A369BBJ3_9FIRM</name>
<dbReference type="Gene3D" id="3.50.50.60">
    <property type="entry name" value="FAD/NAD(P)-binding domain"/>
    <property type="match status" value="2"/>
</dbReference>
<organism evidence="4 5">
    <name type="scientific">Anaerobacterium chartisolvens</name>
    <dbReference type="NCBI Taxonomy" id="1297424"/>
    <lineage>
        <taxon>Bacteria</taxon>
        <taxon>Bacillati</taxon>
        <taxon>Bacillota</taxon>
        <taxon>Clostridia</taxon>
        <taxon>Eubacteriales</taxon>
        <taxon>Oscillospiraceae</taxon>
        <taxon>Anaerobacterium</taxon>
    </lineage>
</organism>